<comment type="caution">
    <text evidence="1">The sequence shown here is derived from an EMBL/GenBank/DDBJ whole genome shotgun (WGS) entry which is preliminary data.</text>
</comment>
<evidence type="ECO:0000313" key="1">
    <source>
        <dbReference type="EMBL" id="MEM0514107.1"/>
    </source>
</evidence>
<organism evidence="1 2">
    <name type="scientific">Pseudoalteromonas qingdaonensis</name>
    <dbReference type="NCBI Taxonomy" id="3131913"/>
    <lineage>
        <taxon>Bacteria</taxon>
        <taxon>Pseudomonadati</taxon>
        <taxon>Pseudomonadota</taxon>
        <taxon>Gammaproteobacteria</taxon>
        <taxon>Alteromonadales</taxon>
        <taxon>Pseudoalteromonadaceae</taxon>
        <taxon>Pseudoalteromonas</taxon>
    </lineage>
</organism>
<dbReference type="EMBL" id="JBCGCU010000001">
    <property type="protein sequence ID" value="MEM0514107.1"/>
    <property type="molecule type" value="Genomic_DNA"/>
</dbReference>
<name>A0ABU9MS21_9GAMM</name>
<gene>
    <name evidence="1" type="ORF">WCN91_01405</name>
</gene>
<evidence type="ECO:0000313" key="2">
    <source>
        <dbReference type="Proteomes" id="UP001447008"/>
    </source>
</evidence>
<sequence>MKKTVKSSANELIINIEVDEIHSFDTLNMLADAYIEIASKLAEYSADCQWNCPVEINVITPEGVLSEEEVFTKFTSAPALERKAVSFIYQVTNYCKATTLEHWGDEENPLGEPAAYVLCMHDAKYIPLYIELLLQNDLDHEVHQGDHIENIIEKYGLTSDVLRLMAHRTTAAAGQWGDEQVKEHRAQLLELFLNRPEQKSLFLNTAMQSLYHAAIKHGLYFDFVRDLSVYIEDEKERSEWLQQQEEQAKEVFGNNIKWHP</sequence>
<protein>
    <submittedName>
        <fullName evidence="1">Uncharacterized protein</fullName>
    </submittedName>
</protein>
<keyword evidence="2" id="KW-1185">Reference proteome</keyword>
<dbReference type="Proteomes" id="UP001447008">
    <property type="component" value="Unassembled WGS sequence"/>
</dbReference>
<proteinExistence type="predicted"/>
<dbReference type="RefSeq" id="WP_342675639.1">
    <property type="nucleotide sequence ID" value="NZ_JBCGCU010000001.1"/>
</dbReference>
<reference evidence="1 2" key="1">
    <citation type="submission" date="2024-03" db="EMBL/GenBank/DDBJ databases">
        <title>Pseudoalteromonas qingdaonensis sp. nov., isolated from the intestines of marine benthic organisms.</title>
        <authorList>
            <person name="Lin X."/>
            <person name="Fang S."/>
            <person name="Hu X."/>
        </authorList>
    </citation>
    <scope>NUCLEOTIDE SEQUENCE [LARGE SCALE GENOMIC DNA]</scope>
    <source>
        <strain evidence="1 2">YIC-827</strain>
    </source>
</reference>
<accession>A0ABU9MS21</accession>